<feature type="domain" description="Rad4 beta-hairpin" evidence="8">
    <location>
        <begin position="585"/>
        <end position="647"/>
    </location>
</feature>
<evidence type="ECO:0000313" key="11">
    <source>
        <dbReference type="Proteomes" id="UP000078397"/>
    </source>
</evidence>
<feature type="region of interest" description="Disordered" evidence="6">
    <location>
        <begin position="771"/>
        <end position="812"/>
    </location>
</feature>
<dbReference type="GO" id="GO:0006298">
    <property type="term" value="P:mismatch repair"/>
    <property type="evidence" value="ECO:0007669"/>
    <property type="project" value="TreeGrafter"/>
</dbReference>
<dbReference type="EMBL" id="LSBJ02000001">
    <property type="protein sequence ID" value="OAQ73716.1"/>
    <property type="molecule type" value="Genomic_DNA"/>
</dbReference>
<dbReference type="Gene3D" id="3.90.260.10">
    <property type="entry name" value="Transglutaminase-like"/>
    <property type="match status" value="1"/>
</dbReference>
<name>A0A179G7E3_METCM</name>
<dbReference type="PANTHER" id="PTHR12135:SF0">
    <property type="entry name" value="DNA REPAIR PROTEIN COMPLEMENTING XP-C CELLS"/>
    <property type="match status" value="1"/>
</dbReference>
<dbReference type="InterPro" id="IPR018325">
    <property type="entry name" value="Rad4/PNGase_transGLS-fold"/>
</dbReference>
<dbReference type="Pfam" id="PF10403">
    <property type="entry name" value="BHD_1"/>
    <property type="match status" value="1"/>
</dbReference>
<feature type="compositionally biased region" description="Basic and acidic residues" evidence="6">
    <location>
        <begin position="771"/>
        <end position="781"/>
    </location>
</feature>
<dbReference type="Gene3D" id="3.30.70.2460">
    <property type="entry name" value="Rad4, beta-hairpin domain BHD3"/>
    <property type="match status" value="1"/>
</dbReference>
<keyword evidence="3" id="KW-0227">DNA damage</keyword>
<evidence type="ECO:0000256" key="3">
    <source>
        <dbReference type="ARBA" id="ARBA00022763"/>
    </source>
</evidence>
<dbReference type="Pfam" id="PF10404">
    <property type="entry name" value="BHD_2"/>
    <property type="match status" value="1"/>
</dbReference>
<feature type="domain" description="Rad4 beta-hairpin" evidence="7">
    <location>
        <begin position="526"/>
        <end position="583"/>
    </location>
</feature>
<sequence length="812" mass="91457">MVGRKRAVSSRSSRRGTGSGQDAEPNIYQQMLSEAGVSAPDERSPERPLKRRRPGSQRQVNPSSDGPSTQSQLKTQLDTPPSDDDEDEDIEFQDVVLPAPTVQTMELESDDEDDEDEDIQFEDVDFSAPLPDAPAEKPSNLELNLTAHQSSASPSKRPGERRKPISKEERERRVDIHRAHLLCLLSHVARRNHWCNDARVQDSLRPHLTDKTVNYLTPGSHLPQFGQAESLKNGLRQAADVWKTKFEITERGLRRALWAEDAEQLQHYEPADDLDSCLDRDDFREAAKKLQGSRDVGAQLYCSLLRSVGVRARLVCSLQPLSFVSGAPTLPKPKGPKQTPKTTQNERTKEALAKYEALAASTGAATGSAGGSSARRRLGHPNATAYNFQPRPAAPKAKRAFDGPIRVRESSYPVYWVEVLDTGHQKWQPADPVVTNTFWKPKVFEPPITDKENCLSYVVAFEADGTAKDVTRRYAKAYTAKTRRLRVETPLDDGGQWWRSALKPFRRRRPTDLDQIEDNELTGVEAREPMPRNVQDFKDHPVYALERHMRRHEVLVPDAKPSGTVGAGSRGPLEKIYRRRDVRIARSAEKWYRMGREVKPNEIPAKWLQRQARPKGSRFDDRDEADMEDDAGTPIYTTEQTELYEPPPVRNGRVPKNKFGNIDAYVPGMIPRGAVHIVHEYAARAAFIVGVDYAPALTGFQFKGRHGTAVLSGIVVAKEFEAAIRSVIDGLSDVEQEMEDERKRLAALRMWRRLLMGLRIRERIWSGVGEEERKEADREAEMEAELANAESDVTDEFDMVVDEDEGGGFLIE</sequence>
<feature type="compositionally biased region" description="Acidic residues" evidence="6">
    <location>
        <begin position="81"/>
        <end position="92"/>
    </location>
</feature>
<feature type="region of interest" description="Disordered" evidence="6">
    <location>
        <begin position="326"/>
        <end position="347"/>
    </location>
</feature>
<organism evidence="10 11">
    <name type="scientific">Pochonia chlamydosporia 170</name>
    <dbReference type="NCBI Taxonomy" id="1380566"/>
    <lineage>
        <taxon>Eukaryota</taxon>
        <taxon>Fungi</taxon>
        <taxon>Dikarya</taxon>
        <taxon>Ascomycota</taxon>
        <taxon>Pezizomycotina</taxon>
        <taxon>Sordariomycetes</taxon>
        <taxon>Hypocreomycetidae</taxon>
        <taxon>Hypocreales</taxon>
        <taxon>Clavicipitaceae</taxon>
        <taxon>Pochonia</taxon>
    </lineage>
</organism>
<comment type="similarity">
    <text evidence="2">Belongs to the XPC family.</text>
</comment>
<dbReference type="InterPro" id="IPR036985">
    <property type="entry name" value="Transglutaminase-like_sf"/>
</dbReference>
<proteinExistence type="inferred from homology"/>
<dbReference type="Gene3D" id="2.20.20.110">
    <property type="entry name" value="Rad4, beta-hairpin domain BHD1"/>
    <property type="match status" value="1"/>
</dbReference>
<dbReference type="SMART" id="SM01031">
    <property type="entry name" value="BHD_2"/>
    <property type="match status" value="1"/>
</dbReference>
<feature type="domain" description="Rad4 beta-hairpin" evidence="9">
    <location>
        <begin position="654"/>
        <end position="728"/>
    </location>
</feature>
<feature type="compositionally biased region" description="Polar residues" evidence="6">
    <location>
        <begin position="56"/>
        <end position="79"/>
    </location>
</feature>
<feature type="region of interest" description="Disordered" evidence="6">
    <location>
        <begin position="1"/>
        <end position="118"/>
    </location>
</feature>
<reference evidence="10 11" key="1">
    <citation type="journal article" date="2016" name="PLoS Pathog.">
        <title>Biosynthesis of antibiotic leucinostatins in bio-control fungus Purpureocillium lilacinum and their inhibition on phytophthora revealed by genome mining.</title>
        <authorList>
            <person name="Wang G."/>
            <person name="Liu Z."/>
            <person name="Lin R."/>
            <person name="Li E."/>
            <person name="Mao Z."/>
            <person name="Ling J."/>
            <person name="Yang Y."/>
            <person name="Yin W.B."/>
            <person name="Xie B."/>
        </authorList>
    </citation>
    <scope>NUCLEOTIDE SEQUENCE [LARGE SCALE GENOMIC DNA]</scope>
    <source>
        <strain evidence="10">170</strain>
    </source>
</reference>
<feature type="compositionally biased region" description="Basic and acidic residues" evidence="6">
    <location>
        <begin position="157"/>
        <end position="171"/>
    </location>
</feature>
<evidence type="ECO:0000256" key="6">
    <source>
        <dbReference type="SAM" id="MobiDB-lite"/>
    </source>
</evidence>
<dbReference type="SMART" id="SM01030">
    <property type="entry name" value="BHD_1"/>
    <property type="match status" value="1"/>
</dbReference>
<protein>
    <submittedName>
        <fullName evidence="10">DNA repair protein Rad4</fullName>
    </submittedName>
</protein>
<feature type="compositionally biased region" description="Acidic residues" evidence="6">
    <location>
        <begin position="107"/>
        <end position="118"/>
    </location>
</feature>
<dbReference type="Proteomes" id="UP000078397">
    <property type="component" value="Unassembled WGS sequence"/>
</dbReference>
<keyword evidence="11" id="KW-1185">Reference proteome</keyword>
<dbReference type="InterPro" id="IPR038765">
    <property type="entry name" value="Papain-like_cys_pep_sf"/>
</dbReference>
<evidence type="ECO:0000256" key="2">
    <source>
        <dbReference type="ARBA" id="ARBA00009525"/>
    </source>
</evidence>
<evidence type="ECO:0000259" key="7">
    <source>
        <dbReference type="SMART" id="SM01030"/>
    </source>
</evidence>
<dbReference type="SMART" id="SM01032">
    <property type="entry name" value="BHD_3"/>
    <property type="match status" value="1"/>
</dbReference>
<dbReference type="STRING" id="1380566.A0A179G7E3"/>
<dbReference type="InterPro" id="IPR018328">
    <property type="entry name" value="Rad4_beta-hairpin_dom3"/>
</dbReference>
<dbReference type="InterPro" id="IPR004583">
    <property type="entry name" value="DNA_repair_Rad4"/>
</dbReference>
<dbReference type="Pfam" id="PF10405">
    <property type="entry name" value="BHD_3"/>
    <property type="match status" value="1"/>
</dbReference>
<dbReference type="Gene3D" id="3.30.60.290">
    <property type="entry name" value="Rad4, beta-hairpin domain BHD2"/>
    <property type="match status" value="1"/>
</dbReference>
<dbReference type="GO" id="GO:0006289">
    <property type="term" value="P:nucleotide-excision repair"/>
    <property type="evidence" value="ECO:0007669"/>
    <property type="project" value="InterPro"/>
</dbReference>
<dbReference type="PANTHER" id="PTHR12135">
    <property type="entry name" value="DNA REPAIR PROTEIN XP-C / RAD4"/>
    <property type="match status" value="1"/>
</dbReference>
<feature type="compositionally biased region" description="Acidic residues" evidence="6">
    <location>
        <begin position="792"/>
        <end position="806"/>
    </location>
</feature>
<evidence type="ECO:0000259" key="8">
    <source>
        <dbReference type="SMART" id="SM01031"/>
    </source>
</evidence>
<dbReference type="GO" id="GO:0003684">
    <property type="term" value="F:damaged DNA binding"/>
    <property type="evidence" value="ECO:0007669"/>
    <property type="project" value="InterPro"/>
</dbReference>
<dbReference type="KEGG" id="pchm:VFPPC_01367"/>
<dbReference type="GO" id="GO:0005737">
    <property type="term" value="C:cytoplasm"/>
    <property type="evidence" value="ECO:0007669"/>
    <property type="project" value="TreeGrafter"/>
</dbReference>
<dbReference type="GO" id="GO:0003697">
    <property type="term" value="F:single-stranded DNA binding"/>
    <property type="evidence" value="ECO:0007669"/>
    <property type="project" value="TreeGrafter"/>
</dbReference>
<dbReference type="SUPFAM" id="SSF54001">
    <property type="entry name" value="Cysteine proteinases"/>
    <property type="match status" value="1"/>
</dbReference>
<comment type="caution">
    <text evidence="10">The sequence shown here is derived from an EMBL/GenBank/DDBJ whole genome shotgun (WGS) entry which is preliminary data.</text>
</comment>
<dbReference type="InterPro" id="IPR018327">
    <property type="entry name" value="BHD_2"/>
</dbReference>
<dbReference type="InterPro" id="IPR018326">
    <property type="entry name" value="Rad4_beta-hairpin_dom1"/>
</dbReference>
<dbReference type="OrthoDB" id="300780at2759"/>
<keyword evidence="4" id="KW-0234">DNA repair</keyword>
<feature type="compositionally biased region" description="Basic residues" evidence="6">
    <location>
        <begin position="1"/>
        <end position="14"/>
    </location>
</feature>
<feature type="compositionally biased region" description="Acidic residues" evidence="6">
    <location>
        <begin position="622"/>
        <end position="631"/>
    </location>
</feature>
<dbReference type="Pfam" id="PF03835">
    <property type="entry name" value="Rad4"/>
    <property type="match status" value="1"/>
</dbReference>
<dbReference type="InterPro" id="IPR042488">
    <property type="entry name" value="Rad4_BHD3_sf"/>
</dbReference>
<evidence type="ECO:0000256" key="1">
    <source>
        <dbReference type="ARBA" id="ARBA00004123"/>
    </source>
</evidence>
<accession>A0A179G7E3</accession>
<evidence type="ECO:0000256" key="5">
    <source>
        <dbReference type="ARBA" id="ARBA00023242"/>
    </source>
</evidence>
<feature type="region of interest" description="Disordered" evidence="6">
    <location>
        <begin position="610"/>
        <end position="631"/>
    </location>
</feature>
<dbReference type="AlphaFoldDB" id="A0A179G7E3"/>
<evidence type="ECO:0000256" key="4">
    <source>
        <dbReference type="ARBA" id="ARBA00023204"/>
    </source>
</evidence>
<dbReference type="GeneID" id="28845201"/>
<keyword evidence="5" id="KW-0539">Nucleus</keyword>
<evidence type="ECO:0000259" key="9">
    <source>
        <dbReference type="SMART" id="SM01032"/>
    </source>
</evidence>
<gene>
    <name evidence="10" type="ORF">VFPPC_01367</name>
</gene>
<evidence type="ECO:0000313" key="10">
    <source>
        <dbReference type="EMBL" id="OAQ73716.1"/>
    </source>
</evidence>
<feature type="region of interest" description="Disordered" evidence="6">
    <location>
        <begin position="147"/>
        <end position="171"/>
    </location>
</feature>
<dbReference type="GO" id="GO:0000111">
    <property type="term" value="C:nucleotide-excision repair factor 2 complex"/>
    <property type="evidence" value="ECO:0007669"/>
    <property type="project" value="TreeGrafter"/>
</dbReference>
<dbReference type="RefSeq" id="XP_018149799.1">
    <property type="nucleotide sequence ID" value="XM_018281207.1"/>
</dbReference>
<dbReference type="GO" id="GO:0071942">
    <property type="term" value="C:XPC complex"/>
    <property type="evidence" value="ECO:0007669"/>
    <property type="project" value="TreeGrafter"/>
</dbReference>
<comment type="subcellular location">
    <subcellularLocation>
        <location evidence="1">Nucleus</location>
    </subcellularLocation>
</comment>